<keyword evidence="2" id="KW-1185">Reference proteome</keyword>
<reference evidence="1 2" key="1">
    <citation type="submission" date="2016-01" db="EMBL/GenBank/DDBJ databases">
        <title>Genome sequence of the acidophilic iron oxidising Ferrovum strain Z-31.</title>
        <authorList>
            <person name="Poehlein A."/>
            <person name="Ullrich S.R."/>
            <person name="Schloemann M."/>
            <person name="Muehling M."/>
            <person name="Daniel R."/>
        </authorList>
    </citation>
    <scope>NUCLEOTIDE SEQUENCE [LARGE SCALE GENOMIC DNA]</scope>
    <source>
        <strain evidence="1 2">Z-31</strain>
    </source>
</reference>
<gene>
    <name evidence="1" type="ORF">FEMY_21020</name>
</gene>
<evidence type="ECO:0000313" key="1">
    <source>
        <dbReference type="EMBL" id="KXW57375.1"/>
    </source>
</evidence>
<name>A0A149VVX5_9PROT</name>
<proteinExistence type="predicted"/>
<dbReference type="EMBL" id="LRRD01000066">
    <property type="protein sequence ID" value="KXW57375.1"/>
    <property type="molecule type" value="Genomic_DNA"/>
</dbReference>
<dbReference type="Proteomes" id="UP000075653">
    <property type="component" value="Unassembled WGS sequence"/>
</dbReference>
<accession>A0A149VVX5</accession>
<organism evidence="1 2">
    <name type="scientific">Ferrovum myxofaciens</name>
    <dbReference type="NCBI Taxonomy" id="416213"/>
    <lineage>
        <taxon>Bacteria</taxon>
        <taxon>Pseudomonadati</taxon>
        <taxon>Pseudomonadota</taxon>
        <taxon>Betaproteobacteria</taxon>
        <taxon>Ferrovales</taxon>
        <taxon>Ferrovaceae</taxon>
        <taxon>Ferrovum</taxon>
    </lineage>
</organism>
<protein>
    <submittedName>
        <fullName evidence="1">Uncharacterized protein</fullName>
    </submittedName>
</protein>
<evidence type="ECO:0000313" key="2">
    <source>
        <dbReference type="Proteomes" id="UP000075653"/>
    </source>
</evidence>
<dbReference type="AlphaFoldDB" id="A0A149VVX5"/>
<sequence length="56" mass="5940">MMGPVQAGAEDQAVGKCGFTRSRHETVDVFLPQDIIRGVQLALDGVEFSGSPNLGH</sequence>
<comment type="caution">
    <text evidence="1">The sequence shown here is derived from an EMBL/GenBank/DDBJ whole genome shotgun (WGS) entry which is preliminary data.</text>
</comment>